<evidence type="ECO:0000313" key="1">
    <source>
        <dbReference type="EMBL" id="RHY77646.1"/>
    </source>
</evidence>
<evidence type="ECO:0000313" key="2">
    <source>
        <dbReference type="Proteomes" id="UP000266643"/>
    </source>
</evidence>
<dbReference type="Proteomes" id="UP000266643">
    <property type="component" value="Unassembled WGS sequence"/>
</dbReference>
<protein>
    <recommendedName>
        <fullName evidence="3">FYVE-type domain-containing protein</fullName>
    </recommendedName>
</protein>
<proteinExistence type="predicted"/>
<evidence type="ECO:0008006" key="3">
    <source>
        <dbReference type="Google" id="ProtNLM"/>
    </source>
</evidence>
<comment type="caution">
    <text evidence="1">The sequence shown here is derived from an EMBL/GenBank/DDBJ whole genome shotgun (WGS) entry which is preliminary data.</text>
</comment>
<organism evidence="1 2">
    <name type="scientific">Aphanomyces astaci</name>
    <name type="common">Crayfish plague agent</name>
    <dbReference type="NCBI Taxonomy" id="112090"/>
    <lineage>
        <taxon>Eukaryota</taxon>
        <taxon>Sar</taxon>
        <taxon>Stramenopiles</taxon>
        <taxon>Oomycota</taxon>
        <taxon>Saprolegniomycetes</taxon>
        <taxon>Saprolegniales</taxon>
        <taxon>Verrucalvaceae</taxon>
        <taxon>Aphanomyces</taxon>
    </lineage>
</organism>
<feature type="non-terminal residue" evidence="1">
    <location>
        <position position="1"/>
    </location>
</feature>
<accession>A0A397E770</accession>
<name>A0A397E770_APHAT</name>
<reference evidence="1 2" key="1">
    <citation type="submission" date="2018-08" db="EMBL/GenBank/DDBJ databases">
        <title>Aphanomyces genome sequencing and annotation.</title>
        <authorList>
            <person name="Minardi D."/>
            <person name="Oidtmann B."/>
            <person name="Van Der Giezen M."/>
            <person name="Studholme D.J."/>
        </authorList>
    </citation>
    <scope>NUCLEOTIDE SEQUENCE [LARGE SCALE GENOMIC DNA]</scope>
    <source>
        <strain evidence="1 2">D2</strain>
    </source>
</reference>
<dbReference type="EMBL" id="QUTD01001612">
    <property type="protein sequence ID" value="RHY77646.1"/>
    <property type="molecule type" value="Genomic_DNA"/>
</dbReference>
<dbReference type="SUPFAM" id="SSF57903">
    <property type="entry name" value="FYVE/PHD zinc finger"/>
    <property type="match status" value="1"/>
</dbReference>
<dbReference type="InterPro" id="IPR013083">
    <property type="entry name" value="Znf_RING/FYVE/PHD"/>
</dbReference>
<dbReference type="AlphaFoldDB" id="A0A397E770"/>
<gene>
    <name evidence="1" type="ORF">DYB30_014144</name>
</gene>
<feature type="non-terminal residue" evidence="1">
    <location>
        <position position="215"/>
    </location>
</feature>
<dbReference type="CDD" id="cd00065">
    <property type="entry name" value="FYVE_like_SF"/>
    <property type="match status" value="1"/>
</dbReference>
<dbReference type="InterPro" id="IPR011011">
    <property type="entry name" value="Znf_FYVE_PHD"/>
</dbReference>
<sequence length="215" mass="23274">NADITLKVLYEAHGQGLEKDDKAILAATLRTSATVTTKLESLLMKHQRPAGNAGIPRVGADMKREAVKCASCAKKFALLARPTNCTPMPSIHVTLTVYTGMTCGYISCGKCISHRQVPRSFGYDESSTVKVCTLCSAWFKDFLNAQFDLHIRPRLNDAFLAAVDVATDDGHLSPSVKDEISAAAIGPRLTVTTAGIIMSILKHVLATIVAHYEYH</sequence>
<dbReference type="Gene3D" id="3.30.40.10">
    <property type="entry name" value="Zinc/RING finger domain, C3HC4 (zinc finger)"/>
    <property type="match status" value="1"/>
</dbReference>